<name>A0A9W9WDH9_9EURO</name>
<proteinExistence type="predicted"/>
<evidence type="ECO:0000313" key="2">
    <source>
        <dbReference type="Proteomes" id="UP001147760"/>
    </source>
</evidence>
<dbReference type="EMBL" id="JAPWDO010000010">
    <property type="protein sequence ID" value="KAJ5454907.1"/>
    <property type="molecule type" value="Genomic_DNA"/>
</dbReference>
<reference evidence="1" key="1">
    <citation type="submission" date="2022-12" db="EMBL/GenBank/DDBJ databases">
        <authorList>
            <person name="Petersen C."/>
        </authorList>
    </citation>
    <scope>NUCLEOTIDE SEQUENCE</scope>
    <source>
        <strain evidence="1">IBT 17660</strain>
    </source>
</reference>
<gene>
    <name evidence="1" type="ORF">N7530_012676</name>
</gene>
<dbReference type="AlphaFoldDB" id="A0A9W9WDH9"/>
<keyword evidence="2" id="KW-1185">Reference proteome</keyword>
<evidence type="ECO:0000313" key="1">
    <source>
        <dbReference type="EMBL" id="KAJ5454907.1"/>
    </source>
</evidence>
<sequence length="173" mass="18627">MANPGNFALWSAAGAVQIVAMGRVEFLDFRAKQAIGTEQLGSCSVVVIASVHGAILAHIPPQPQPTVNPTSADDNVRSMMNEIGRLYRNKQQQQYFPSAESVVACAVYRGEVALQSQLDIMESSLIGLGLRPKNISYEVPGNPAVRGKGTVIVIKKPDYPKPKIFVEDGHVNA</sequence>
<reference evidence="1" key="2">
    <citation type="journal article" date="2023" name="IMA Fungus">
        <title>Comparative genomic study of the Penicillium genus elucidates a diverse pangenome and 15 lateral gene transfer events.</title>
        <authorList>
            <person name="Petersen C."/>
            <person name="Sorensen T."/>
            <person name="Nielsen M.R."/>
            <person name="Sondergaard T.E."/>
            <person name="Sorensen J.L."/>
            <person name="Fitzpatrick D.A."/>
            <person name="Frisvad J.C."/>
            <person name="Nielsen K.L."/>
        </authorList>
    </citation>
    <scope>NUCLEOTIDE SEQUENCE</scope>
    <source>
        <strain evidence="1">IBT 17660</strain>
    </source>
</reference>
<comment type="caution">
    <text evidence="1">The sequence shown here is derived from an EMBL/GenBank/DDBJ whole genome shotgun (WGS) entry which is preliminary data.</text>
</comment>
<organism evidence="1 2">
    <name type="scientific">Penicillium desertorum</name>
    <dbReference type="NCBI Taxonomy" id="1303715"/>
    <lineage>
        <taxon>Eukaryota</taxon>
        <taxon>Fungi</taxon>
        <taxon>Dikarya</taxon>
        <taxon>Ascomycota</taxon>
        <taxon>Pezizomycotina</taxon>
        <taxon>Eurotiomycetes</taxon>
        <taxon>Eurotiomycetidae</taxon>
        <taxon>Eurotiales</taxon>
        <taxon>Aspergillaceae</taxon>
        <taxon>Penicillium</taxon>
    </lineage>
</organism>
<dbReference type="Proteomes" id="UP001147760">
    <property type="component" value="Unassembled WGS sequence"/>
</dbReference>
<dbReference type="OrthoDB" id="5368615at2759"/>
<accession>A0A9W9WDH9</accession>
<protein>
    <submittedName>
        <fullName evidence="1">Uncharacterized protein</fullName>
    </submittedName>
</protein>